<keyword evidence="1" id="KW-0812">Transmembrane</keyword>
<keyword evidence="1" id="KW-1133">Transmembrane helix</keyword>
<reference evidence="2 3" key="2">
    <citation type="journal article" date="2009" name="PLoS ONE">
        <title>An integrated genetic and cytogenetic map of the cucumber genome.</title>
        <authorList>
            <person name="Ren Y."/>
            <person name="Zhang Z."/>
            <person name="Liu J."/>
            <person name="Staub J.E."/>
            <person name="Han Y."/>
            <person name="Cheng Z."/>
            <person name="Li X."/>
            <person name="Lu J."/>
            <person name="Miao H."/>
            <person name="Kang H."/>
            <person name="Xie B."/>
            <person name="Gu X."/>
            <person name="Wang X."/>
            <person name="Du Y."/>
            <person name="Jin W."/>
            <person name="Huang S."/>
        </authorList>
    </citation>
    <scope>NUCLEOTIDE SEQUENCE [LARGE SCALE GENOMIC DNA]</scope>
    <source>
        <strain evidence="3">cv. 9930</strain>
    </source>
</reference>
<sequence>MIVGSNAQNEDKGENVSTEGEGLGIVACEYILIESFMQLKEGEIHGSLDESSNQKERDVKKSDNFTPMTRKRRELVLVKDHGVGKVMADANSSSSLTNLGRTIVGPLLLWTITLLVVLLIR</sequence>
<dbReference type="Proteomes" id="UP000029981">
    <property type="component" value="Chromosome 3"/>
</dbReference>
<organism evidence="2 3">
    <name type="scientific">Cucumis sativus</name>
    <name type="common">Cucumber</name>
    <dbReference type="NCBI Taxonomy" id="3659"/>
    <lineage>
        <taxon>Eukaryota</taxon>
        <taxon>Viridiplantae</taxon>
        <taxon>Streptophyta</taxon>
        <taxon>Embryophyta</taxon>
        <taxon>Tracheophyta</taxon>
        <taxon>Spermatophyta</taxon>
        <taxon>Magnoliopsida</taxon>
        <taxon>eudicotyledons</taxon>
        <taxon>Gunneridae</taxon>
        <taxon>Pentapetalae</taxon>
        <taxon>rosids</taxon>
        <taxon>fabids</taxon>
        <taxon>Cucurbitales</taxon>
        <taxon>Cucurbitaceae</taxon>
        <taxon>Benincaseae</taxon>
        <taxon>Cucumis</taxon>
    </lineage>
</organism>
<reference evidence="2 3" key="4">
    <citation type="journal article" date="2011" name="BMC Genomics">
        <title>RNA-Seq improves annotation of protein-coding genes in the cucumber genome.</title>
        <authorList>
            <person name="Li Z."/>
            <person name="Zhang Z."/>
            <person name="Yan P."/>
            <person name="Huang S."/>
            <person name="Fei Z."/>
            <person name="Lin K."/>
        </authorList>
    </citation>
    <scope>NUCLEOTIDE SEQUENCE [LARGE SCALE GENOMIC DNA]</scope>
    <source>
        <strain evidence="3">cv. 9930</strain>
    </source>
</reference>
<dbReference type="EMBL" id="CM002924">
    <property type="protein sequence ID" value="KGN57979.1"/>
    <property type="molecule type" value="Genomic_DNA"/>
</dbReference>
<name>A0A0A0LAL0_CUCSA</name>
<reference evidence="2 3" key="3">
    <citation type="journal article" date="2010" name="BMC Genomics">
        <title>Transcriptome sequencing and comparative analysis of cucumber flowers with different sex types.</title>
        <authorList>
            <person name="Guo S."/>
            <person name="Zheng Y."/>
            <person name="Joung J.G."/>
            <person name="Liu S."/>
            <person name="Zhang Z."/>
            <person name="Crasta O.R."/>
            <person name="Sobral B.W."/>
            <person name="Xu Y."/>
            <person name="Huang S."/>
            <person name="Fei Z."/>
        </authorList>
    </citation>
    <scope>NUCLEOTIDE SEQUENCE [LARGE SCALE GENOMIC DNA]</scope>
    <source>
        <strain evidence="3">cv. 9930</strain>
    </source>
</reference>
<feature type="transmembrane region" description="Helical" evidence="1">
    <location>
        <begin position="103"/>
        <end position="120"/>
    </location>
</feature>
<gene>
    <name evidence="2" type="ORF">Csa_3G417710</name>
</gene>
<reference evidence="2 3" key="1">
    <citation type="journal article" date="2009" name="Nat. Genet.">
        <title>The genome of the cucumber, Cucumis sativus L.</title>
        <authorList>
            <person name="Huang S."/>
            <person name="Li R."/>
            <person name="Zhang Z."/>
            <person name="Li L."/>
            <person name="Gu X."/>
            <person name="Fan W."/>
            <person name="Lucas W.J."/>
            <person name="Wang X."/>
            <person name="Xie B."/>
            <person name="Ni P."/>
            <person name="Ren Y."/>
            <person name="Zhu H."/>
            <person name="Li J."/>
            <person name="Lin K."/>
            <person name="Jin W."/>
            <person name="Fei Z."/>
            <person name="Li G."/>
            <person name="Staub J."/>
            <person name="Kilian A."/>
            <person name="van der Vossen E.A."/>
            <person name="Wu Y."/>
            <person name="Guo J."/>
            <person name="He J."/>
            <person name="Jia Z."/>
            <person name="Ren Y."/>
            <person name="Tian G."/>
            <person name="Lu Y."/>
            <person name="Ruan J."/>
            <person name="Qian W."/>
            <person name="Wang M."/>
            <person name="Huang Q."/>
            <person name="Li B."/>
            <person name="Xuan Z."/>
            <person name="Cao J."/>
            <person name="Asan"/>
            <person name="Wu Z."/>
            <person name="Zhang J."/>
            <person name="Cai Q."/>
            <person name="Bai Y."/>
            <person name="Zhao B."/>
            <person name="Han Y."/>
            <person name="Li Y."/>
            <person name="Li X."/>
            <person name="Wang S."/>
            <person name="Shi Q."/>
            <person name="Liu S."/>
            <person name="Cho W.K."/>
            <person name="Kim J.Y."/>
            <person name="Xu Y."/>
            <person name="Heller-Uszynska K."/>
            <person name="Miao H."/>
            <person name="Cheng Z."/>
            <person name="Zhang S."/>
            <person name="Wu J."/>
            <person name="Yang Y."/>
            <person name="Kang H."/>
            <person name="Li M."/>
            <person name="Liang H."/>
            <person name="Ren X."/>
            <person name="Shi Z."/>
            <person name="Wen M."/>
            <person name="Jian M."/>
            <person name="Yang H."/>
            <person name="Zhang G."/>
            <person name="Yang Z."/>
            <person name="Chen R."/>
            <person name="Liu S."/>
            <person name="Li J."/>
            <person name="Ma L."/>
            <person name="Liu H."/>
            <person name="Zhou Y."/>
            <person name="Zhao J."/>
            <person name="Fang X."/>
            <person name="Li G."/>
            <person name="Fang L."/>
            <person name="Li Y."/>
            <person name="Liu D."/>
            <person name="Zheng H."/>
            <person name="Zhang Y."/>
            <person name="Qin N."/>
            <person name="Li Z."/>
            <person name="Yang G."/>
            <person name="Yang S."/>
            <person name="Bolund L."/>
            <person name="Kristiansen K."/>
            <person name="Zheng H."/>
            <person name="Li S."/>
            <person name="Zhang X."/>
            <person name="Yang H."/>
            <person name="Wang J."/>
            <person name="Sun R."/>
            <person name="Zhang B."/>
            <person name="Jiang S."/>
            <person name="Wang J."/>
            <person name="Du Y."/>
            <person name="Li S."/>
        </authorList>
    </citation>
    <scope>NUCLEOTIDE SEQUENCE [LARGE SCALE GENOMIC DNA]</scope>
    <source>
        <strain evidence="3">cv. 9930</strain>
    </source>
</reference>
<proteinExistence type="predicted"/>
<evidence type="ECO:0000256" key="1">
    <source>
        <dbReference type="SAM" id="Phobius"/>
    </source>
</evidence>
<keyword evidence="1" id="KW-0472">Membrane</keyword>
<protein>
    <submittedName>
        <fullName evidence="2">Uncharacterized protein</fullName>
    </submittedName>
</protein>
<keyword evidence="3" id="KW-1185">Reference proteome</keyword>
<accession>A0A0A0LAL0</accession>
<dbReference type="Gramene" id="KGN57979">
    <property type="protein sequence ID" value="KGN57979"/>
    <property type="gene ID" value="Csa_3G417710"/>
</dbReference>
<dbReference type="AlphaFoldDB" id="A0A0A0LAL0"/>
<evidence type="ECO:0000313" key="3">
    <source>
        <dbReference type="Proteomes" id="UP000029981"/>
    </source>
</evidence>
<evidence type="ECO:0000313" key="2">
    <source>
        <dbReference type="EMBL" id="KGN57979.1"/>
    </source>
</evidence>